<dbReference type="Proteomes" id="UP000714915">
    <property type="component" value="Unassembled WGS sequence"/>
</dbReference>
<organism evidence="1 2">
    <name type="scientific">Candidatus Dojkabacteria bacterium</name>
    <dbReference type="NCBI Taxonomy" id="2099670"/>
    <lineage>
        <taxon>Bacteria</taxon>
        <taxon>Candidatus Dojkabacteria</taxon>
    </lineage>
</organism>
<gene>
    <name evidence="1" type="ORF">KC669_04410</name>
</gene>
<protein>
    <submittedName>
        <fullName evidence="1">Uncharacterized protein</fullName>
    </submittedName>
</protein>
<sequence length="101" mass="11103">KETILSALRTAKTYARESKDNANWGVYISTENVVLFQGDSYTTRDPSYDLYYSISSKVSLYGSTEFVFNTPFGSPTSTGTIGLAINNKSDSILVNEKSVLP</sequence>
<dbReference type="AlphaFoldDB" id="A0A955LB01"/>
<dbReference type="EMBL" id="JAGQLF010000072">
    <property type="protein sequence ID" value="MCA9387248.1"/>
    <property type="molecule type" value="Genomic_DNA"/>
</dbReference>
<reference evidence="1" key="2">
    <citation type="journal article" date="2021" name="Microbiome">
        <title>Successional dynamics and alternative stable states in a saline activated sludge microbial community over 9 years.</title>
        <authorList>
            <person name="Wang Y."/>
            <person name="Ye J."/>
            <person name="Ju F."/>
            <person name="Liu L."/>
            <person name="Boyd J.A."/>
            <person name="Deng Y."/>
            <person name="Parks D.H."/>
            <person name="Jiang X."/>
            <person name="Yin X."/>
            <person name="Woodcroft B.J."/>
            <person name="Tyson G.W."/>
            <person name="Hugenholtz P."/>
            <person name="Polz M.F."/>
            <person name="Zhang T."/>
        </authorList>
    </citation>
    <scope>NUCLEOTIDE SEQUENCE</scope>
    <source>
        <strain evidence="1">HKST-UBA09</strain>
    </source>
</reference>
<evidence type="ECO:0000313" key="2">
    <source>
        <dbReference type="Proteomes" id="UP000714915"/>
    </source>
</evidence>
<accession>A0A955LB01</accession>
<name>A0A955LB01_9BACT</name>
<proteinExistence type="predicted"/>
<reference evidence="1" key="1">
    <citation type="submission" date="2020-04" db="EMBL/GenBank/DDBJ databases">
        <authorList>
            <person name="Zhang T."/>
        </authorList>
    </citation>
    <scope>NUCLEOTIDE SEQUENCE</scope>
    <source>
        <strain evidence="1">HKST-UBA09</strain>
    </source>
</reference>
<evidence type="ECO:0000313" key="1">
    <source>
        <dbReference type="EMBL" id="MCA9387248.1"/>
    </source>
</evidence>
<feature type="non-terminal residue" evidence="1">
    <location>
        <position position="1"/>
    </location>
</feature>
<comment type="caution">
    <text evidence="1">The sequence shown here is derived from an EMBL/GenBank/DDBJ whole genome shotgun (WGS) entry which is preliminary data.</text>
</comment>